<evidence type="ECO:0000313" key="1">
    <source>
        <dbReference type="EMBL" id="THJ37365.1"/>
    </source>
</evidence>
<accession>A0A4S5C1N7</accession>
<comment type="caution">
    <text evidence="1">The sequence shown here is derived from an EMBL/GenBank/DDBJ whole genome shotgun (WGS) entry which is preliminary data.</text>
</comment>
<reference evidence="1 2" key="1">
    <citation type="submission" date="2019-04" db="EMBL/GenBank/DDBJ databases">
        <title>Draft genome sequences for three unisolated Alnus-infective Frankia Sp+ strains, AgTrS, AiOr and AvVan, the first sequenced Frankia strains able to sporulate in-planta.</title>
        <authorList>
            <person name="Bethencourt L."/>
            <person name="Vautrin F."/>
            <person name="Taib N."/>
            <person name="Dubost A."/>
            <person name="Castro-Garcia L."/>
            <person name="Imbaud O."/>
            <person name="Abrouk D."/>
            <person name="Fournier P."/>
            <person name="Briolay J."/>
            <person name="Nguyen A."/>
            <person name="Normand P."/>
            <person name="Fernandez M.P."/>
            <person name="Brochier-Armanet C."/>
            <person name="Herrera-Belaroussi A."/>
        </authorList>
    </citation>
    <scope>NUCLEOTIDE SEQUENCE [LARGE SCALE GENOMIC DNA]</scope>
    <source>
        <strain evidence="1 2">AvVan</strain>
    </source>
</reference>
<dbReference type="Proteomes" id="UP000305282">
    <property type="component" value="Unassembled WGS sequence"/>
</dbReference>
<dbReference type="EMBL" id="SSXH01000876">
    <property type="protein sequence ID" value="THJ37365.1"/>
    <property type="molecule type" value="Genomic_DNA"/>
</dbReference>
<keyword evidence="2" id="KW-1185">Reference proteome</keyword>
<proteinExistence type="predicted"/>
<feature type="non-terminal residue" evidence="1">
    <location>
        <position position="279"/>
    </location>
</feature>
<name>A0A4S5C1N7_9ACTN</name>
<protein>
    <submittedName>
        <fullName evidence="1">Uncharacterized protein</fullName>
    </submittedName>
</protein>
<evidence type="ECO:0000313" key="2">
    <source>
        <dbReference type="Proteomes" id="UP000305282"/>
    </source>
</evidence>
<sequence length="279" mass="29896">MARRVSPRPDGAGLVGRLAGQTRPVLLVVDYAETHTALTSTLLTTLEERATRTPIRLLLVARGGGDWWEELTGRHPLAENGQTVTLPPVEDSGPDRTALFTDAASTFARRLADLDPAVDWADRFRKVQTGIPDLSDPGFGLVLAVHMAALTALLDQPTSGDGGSPEQVADRLLQHEKRYWTDTARTRGIDRSAGSLEQAIAAATLCGATNPDEAAAALARLPALTGTDGTTHDLRNRTAHWLAGLYPPAPDQTGQFWGGISPDRLAEHFLARHLTGNPD</sequence>
<dbReference type="AlphaFoldDB" id="A0A4S5C1N7"/>
<organism evidence="1 2">
    <name type="scientific">Candidatus Frankia alpina</name>
    <dbReference type="NCBI Taxonomy" id="2699483"/>
    <lineage>
        <taxon>Bacteria</taxon>
        <taxon>Bacillati</taxon>
        <taxon>Actinomycetota</taxon>
        <taxon>Actinomycetes</taxon>
        <taxon>Frankiales</taxon>
        <taxon>Frankiaceae</taxon>
        <taxon>Frankia</taxon>
    </lineage>
</organism>
<gene>
    <name evidence="1" type="ORF">E7Y31_21655</name>
</gene>